<evidence type="ECO:0000313" key="1">
    <source>
        <dbReference type="EMBL" id="VFK25320.1"/>
    </source>
</evidence>
<name>A0A450Y6M0_9GAMM</name>
<dbReference type="AlphaFoldDB" id="A0A450Y6M0"/>
<evidence type="ECO:0000313" key="2">
    <source>
        <dbReference type="EMBL" id="VFK37174.1"/>
    </source>
</evidence>
<accession>A0A450Y6M0</accession>
<dbReference type="EMBL" id="CAADFM010000465">
    <property type="protein sequence ID" value="VFK25320.1"/>
    <property type="molecule type" value="Genomic_DNA"/>
</dbReference>
<protein>
    <submittedName>
        <fullName evidence="2">Uncharacterized protein</fullName>
    </submittedName>
</protein>
<proteinExistence type="predicted"/>
<sequence length="64" mass="7215">MRQRHLAGKKLFIDYCGSTVDVLDGATGEIRQAHVFVAVLVAYSNLFSMYDHLKVALISSRFVR</sequence>
<organism evidence="2">
    <name type="scientific">Candidatus Kentrum sp. LPFa</name>
    <dbReference type="NCBI Taxonomy" id="2126335"/>
    <lineage>
        <taxon>Bacteria</taxon>
        <taxon>Pseudomonadati</taxon>
        <taxon>Pseudomonadota</taxon>
        <taxon>Gammaproteobacteria</taxon>
        <taxon>Candidatus Kentrum</taxon>
    </lineage>
</organism>
<gene>
    <name evidence="1" type="ORF">BECKLPF1236A_GA0070988_104652</name>
    <name evidence="2" type="ORF">BECKLPF1236C_GA0070990_107831</name>
</gene>
<dbReference type="EMBL" id="CAADFP010000783">
    <property type="protein sequence ID" value="VFK37174.1"/>
    <property type="molecule type" value="Genomic_DNA"/>
</dbReference>
<reference evidence="2" key="1">
    <citation type="submission" date="2019-02" db="EMBL/GenBank/DDBJ databases">
        <authorList>
            <person name="Gruber-Vodicka R. H."/>
            <person name="Seah K. B. B."/>
        </authorList>
    </citation>
    <scope>NUCLEOTIDE SEQUENCE</scope>
    <source>
        <strain evidence="1">BECK_S312</strain>
        <strain evidence="2">BECK_S426</strain>
    </source>
</reference>